<gene>
    <name evidence="3" type="ORF">EKD02_09045</name>
</gene>
<proteinExistence type="predicted"/>
<dbReference type="EMBL" id="RXYK01000018">
    <property type="protein sequence ID" value="RTY35939.1"/>
    <property type="molecule type" value="Genomic_DNA"/>
</dbReference>
<evidence type="ECO:0000313" key="3">
    <source>
        <dbReference type="EMBL" id="RTY35939.1"/>
    </source>
</evidence>
<evidence type="ECO:0000256" key="1">
    <source>
        <dbReference type="SAM" id="MobiDB-lite"/>
    </source>
</evidence>
<dbReference type="InterPro" id="IPR052754">
    <property type="entry name" value="NTPase_KAP_P-loop"/>
</dbReference>
<organism evidence="3 4">
    <name type="scientific">Chlorobium phaeovibrioides</name>
    <dbReference type="NCBI Taxonomy" id="1094"/>
    <lineage>
        <taxon>Bacteria</taxon>
        <taxon>Pseudomonadati</taxon>
        <taxon>Chlorobiota</taxon>
        <taxon>Chlorobiia</taxon>
        <taxon>Chlorobiales</taxon>
        <taxon>Chlorobiaceae</taxon>
        <taxon>Chlorobium/Pelodictyon group</taxon>
        <taxon>Chlorobium</taxon>
    </lineage>
</organism>
<dbReference type="Pfam" id="PF07693">
    <property type="entry name" value="KAP_NTPase"/>
    <property type="match status" value="1"/>
</dbReference>
<dbReference type="Gene3D" id="3.40.50.300">
    <property type="entry name" value="P-loop containing nucleotide triphosphate hydrolases"/>
    <property type="match status" value="1"/>
</dbReference>
<dbReference type="InterPro" id="IPR011646">
    <property type="entry name" value="KAP_P-loop"/>
</dbReference>
<protein>
    <recommendedName>
        <fullName evidence="2">KAP NTPase domain-containing protein</fullName>
    </recommendedName>
</protein>
<feature type="region of interest" description="Disordered" evidence="1">
    <location>
        <begin position="682"/>
        <end position="708"/>
    </location>
</feature>
<dbReference type="Proteomes" id="UP000279908">
    <property type="component" value="Unassembled WGS sequence"/>
</dbReference>
<evidence type="ECO:0000259" key="2">
    <source>
        <dbReference type="Pfam" id="PF07693"/>
    </source>
</evidence>
<evidence type="ECO:0000313" key="4">
    <source>
        <dbReference type="Proteomes" id="UP000279908"/>
    </source>
</evidence>
<sequence>MCFFMRFFFRLVYLYCTTPACRRVFSTQHLHPMAQGISVTDVPHTGIDNDILGTRSYAETLAEFIRSCDTPITIGIQGEWGSGKTSLLQMIEAYLEQNEFRGSYNRVTQGKDAYCVIKINTWEHSILRSPEESLISILTEISENILAKDGQWEVAQKTKKFLGKLARGAVSIGANAALGGGGGALAADLMDAGESNTIKELRDTLDKVVKEVVGRAENPVERFVVFIDDLDRLEPVNAVKALELLKNIFSVGHCVYVLAIDYQVVVKGLKGKFGEITEANEWEFRAFFDKIIQVPFMMPIARYRLDDYMQGLLQQIGYYDKKTIGTHVSWLTRLIRLTVGYNPRSLKRMVNSLSLINIHAKNDSSVSGMDKLDLDIIKGVSLSLVCIQITYPRLFELLMRSPNFTDWDSDFAAKISSVDGDEKGALEKALAHAVEHYGEDFDEDWEKALFLLTWNMRIQRHRVIEMSKALSIIKDDIITDRHAEQLAEYMSVSLARSAVTSVVSFENALQTDDEDREKAGATKRLSMEFWNGLRGFFDGTQTCFANSIRPATSVVSLSRKSPGDESISYYVSQRLSSFIGITAYSVDPTEGYALLQFLKKNSNEIEAAIGAKVRFKIDPSNTSQEMRVVCPADTLKERGNVLNLSAGDRSAYGKSIIEVFPKLEEVVERKLGEYRTKSAEELAAEIDPGVPRPEAAEDNRPVAGTAEA</sequence>
<dbReference type="PANTHER" id="PTHR22674:SF6">
    <property type="entry name" value="NTPASE KAP FAMILY P-LOOP DOMAIN-CONTAINING PROTEIN 1"/>
    <property type="match status" value="1"/>
</dbReference>
<feature type="domain" description="KAP NTPase" evidence="2">
    <location>
        <begin position="56"/>
        <end position="356"/>
    </location>
</feature>
<accession>A0A3S0N980</accession>
<dbReference type="AlphaFoldDB" id="A0A3S0N980"/>
<comment type="caution">
    <text evidence="3">The sequence shown here is derived from an EMBL/GenBank/DDBJ whole genome shotgun (WGS) entry which is preliminary data.</text>
</comment>
<dbReference type="SUPFAM" id="SSF52540">
    <property type="entry name" value="P-loop containing nucleoside triphosphate hydrolases"/>
    <property type="match status" value="1"/>
</dbReference>
<name>A0A3S0N980_CHLPH</name>
<dbReference type="InterPro" id="IPR027417">
    <property type="entry name" value="P-loop_NTPase"/>
</dbReference>
<dbReference type="PANTHER" id="PTHR22674">
    <property type="entry name" value="NTPASE, KAP FAMILY P-LOOP DOMAIN-CONTAINING 1"/>
    <property type="match status" value="1"/>
</dbReference>
<reference evidence="3 4" key="1">
    <citation type="submission" date="2018-12" db="EMBL/GenBank/DDBJ databases">
        <authorList>
            <person name="Lunina O.N."/>
            <person name="Grouzdev D.S."/>
            <person name="Gorlenko V.M."/>
            <person name="Savvichev A.S."/>
        </authorList>
    </citation>
    <scope>NUCLEOTIDE SEQUENCE [LARGE SCALE GENOMIC DNA]</scope>
    <source>
        <strain evidence="3 4">BrKhr-17</strain>
    </source>
</reference>